<organism evidence="5 6">
    <name type="scientific">Maribacter litoralis</name>
    <dbReference type="NCBI Taxonomy" id="2059726"/>
    <lineage>
        <taxon>Bacteria</taxon>
        <taxon>Pseudomonadati</taxon>
        <taxon>Bacteroidota</taxon>
        <taxon>Flavobacteriia</taxon>
        <taxon>Flavobacteriales</taxon>
        <taxon>Flavobacteriaceae</taxon>
        <taxon>Maribacter</taxon>
    </lineage>
</organism>
<dbReference type="PANTHER" id="PTHR21600:SF87">
    <property type="entry name" value="RNA PSEUDOURIDYLATE SYNTHASE DOMAIN-CONTAINING PROTEIN 1"/>
    <property type="match status" value="1"/>
</dbReference>
<dbReference type="Pfam" id="PF00849">
    <property type="entry name" value="PseudoU_synth_2"/>
    <property type="match status" value="1"/>
</dbReference>
<evidence type="ECO:0000256" key="1">
    <source>
        <dbReference type="ARBA" id="ARBA00010876"/>
    </source>
</evidence>
<dbReference type="PROSITE" id="PS01129">
    <property type="entry name" value="PSI_RLU"/>
    <property type="match status" value="1"/>
</dbReference>
<dbReference type="InterPro" id="IPR050188">
    <property type="entry name" value="RluA_PseudoU_synthase"/>
</dbReference>
<dbReference type="InterPro" id="IPR006145">
    <property type="entry name" value="PsdUridine_synth_RsuA/RluA"/>
</dbReference>
<evidence type="ECO:0000256" key="3">
    <source>
        <dbReference type="PROSITE-ProRule" id="PRU00182"/>
    </source>
</evidence>
<dbReference type="GO" id="GO:0140098">
    <property type="term" value="F:catalytic activity, acting on RNA"/>
    <property type="evidence" value="ECO:0007669"/>
    <property type="project" value="UniProtKB-ARBA"/>
</dbReference>
<keyword evidence="2" id="KW-0413">Isomerase</keyword>
<gene>
    <name evidence="5" type="ORF">MARI151_50516</name>
</gene>
<dbReference type="GO" id="GO:0009982">
    <property type="term" value="F:pseudouridine synthase activity"/>
    <property type="evidence" value="ECO:0007669"/>
    <property type="project" value="InterPro"/>
</dbReference>
<proteinExistence type="inferred from homology"/>
<name>A0A653VL21_9FLAO</name>
<dbReference type="RefSeq" id="WP_159303681.1">
    <property type="nucleotide sequence ID" value="NZ_LR733271.1"/>
</dbReference>
<dbReference type="InterPro" id="IPR036986">
    <property type="entry name" value="S4_RNA-bd_sf"/>
</dbReference>
<dbReference type="InterPro" id="IPR020103">
    <property type="entry name" value="PsdUridine_synth_cat_dom_sf"/>
</dbReference>
<dbReference type="EMBL" id="CABWLR010000005">
    <property type="protein sequence ID" value="VXC06902.1"/>
    <property type="molecule type" value="Genomic_DNA"/>
</dbReference>
<protein>
    <recommendedName>
        <fullName evidence="4">Pseudouridine synthase RsuA/RluA-like domain-containing protein</fullName>
    </recommendedName>
</protein>
<reference evidence="5 6" key="1">
    <citation type="submission" date="2019-10" db="EMBL/GenBank/DDBJ databases">
        <authorList>
            <person name="Karimi E."/>
        </authorList>
    </citation>
    <scope>NUCLEOTIDE SEQUENCE [LARGE SCALE GENOMIC DNA]</scope>
    <source>
        <strain evidence="5">Maribacter sp. 151</strain>
    </source>
</reference>
<evidence type="ECO:0000313" key="5">
    <source>
        <dbReference type="EMBL" id="VXC06902.1"/>
    </source>
</evidence>
<dbReference type="PANTHER" id="PTHR21600">
    <property type="entry name" value="MITOCHONDRIAL RNA PSEUDOURIDINE SYNTHASE"/>
    <property type="match status" value="1"/>
</dbReference>
<evidence type="ECO:0000313" key="6">
    <source>
        <dbReference type="Proteomes" id="UP000430202"/>
    </source>
</evidence>
<dbReference type="GO" id="GO:0003723">
    <property type="term" value="F:RNA binding"/>
    <property type="evidence" value="ECO:0007669"/>
    <property type="project" value="UniProtKB-KW"/>
</dbReference>
<dbReference type="SUPFAM" id="SSF55120">
    <property type="entry name" value="Pseudouridine synthase"/>
    <property type="match status" value="1"/>
</dbReference>
<evidence type="ECO:0000259" key="4">
    <source>
        <dbReference type="Pfam" id="PF00849"/>
    </source>
</evidence>
<dbReference type="GO" id="GO:0000455">
    <property type="term" value="P:enzyme-directed rRNA pseudouridine synthesis"/>
    <property type="evidence" value="ECO:0007669"/>
    <property type="project" value="TreeGrafter"/>
</dbReference>
<feature type="domain" description="Pseudouridine synthase RsuA/RluA-like" evidence="4">
    <location>
        <begin position="90"/>
        <end position="228"/>
    </location>
</feature>
<sequence>MTLKQTHIVEEISCPMRLQEYGVGVFQQIATKSALKKALKKSLITVNGQIANSATVIKGGERIEYQFTSDQRTKTRLVLKLDVVYEDEYLAVINKPAGILVSGNGFKTVANALVQNLNPSKAADAVSPQPVHRLDYATTGLLLVGKTSSVITELNRLFEYKKIAKEYNAVTIGAMQPEGSIELKIDDKPASSTFKVMASVVSERFSFLNLVALSPHTGRRHQLRKHLLSIGHPILGDATYYLDGLQLKGKGMYLHASKLQFIHPITHEEMNISSSLPKKFIKLFPEMYFEQ</sequence>
<dbReference type="Gene3D" id="3.30.2350.10">
    <property type="entry name" value="Pseudouridine synthase"/>
    <property type="match status" value="1"/>
</dbReference>
<evidence type="ECO:0000256" key="2">
    <source>
        <dbReference type="ARBA" id="ARBA00023235"/>
    </source>
</evidence>
<dbReference type="PROSITE" id="PS50889">
    <property type="entry name" value="S4"/>
    <property type="match status" value="1"/>
</dbReference>
<accession>A0A653VL21</accession>
<comment type="similarity">
    <text evidence="1">Belongs to the pseudouridine synthase RluA family.</text>
</comment>
<dbReference type="AlphaFoldDB" id="A0A653VL21"/>
<dbReference type="Gene3D" id="3.10.290.10">
    <property type="entry name" value="RNA-binding S4 domain"/>
    <property type="match status" value="1"/>
</dbReference>
<dbReference type="SUPFAM" id="SSF55174">
    <property type="entry name" value="Alpha-L RNA-binding motif"/>
    <property type="match status" value="1"/>
</dbReference>
<dbReference type="CDD" id="cd02869">
    <property type="entry name" value="PseudoU_synth_RluA_like"/>
    <property type="match status" value="1"/>
</dbReference>
<keyword evidence="6" id="KW-1185">Reference proteome</keyword>
<dbReference type="Proteomes" id="UP000430202">
    <property type="component" value="Unassembled WGS sequence"/>
</dbReference>
<keyword evidence="3" id="KW-0694">RNA-binding</keyword>
<dbReference type="InterPro" id="IPR006224">
    <property type="entry name" value="PsdUridine_synth_RluA-like_CS"/>
</dbReference>